<dbReference type="RefSeq" id="WP_246016572.1">
    <property type="nucleotide sequence ID" value="NZ_QRDZ01000012.1"/>
</dbReference>
<dbReference type="CDD" id="cd12172">
    <property type="entry name" value="PGDH_like_2"/>
    <property type="match status" value="1"/>
</dbReference>
<organism evidence="7 8">
    <name type="scientific">Cohnella phaseoli</name>
    <dbReference type="NCBI Taxonomy" id="456490"/>
    <lineage>
        <taxon>Bacteria</taxon>
        <taxon>Bacillati</taxon>
        <taxon>Bacillota</taxon>
        <taxon>Bacilli</taxon>
        <taxon>Bacillales</taxon>
        <taxon>Paenibacillaceae</taxon>
        <taxon>Cohnella</taxon>
    </lineage>
</organism>
<dbReference type="GO" id="GO:0016616">
    <property type="term" value="F:oxidoreductase activity, acting on the CH-OH group of donors, NAD or NADP as acceptor"/>
    <property type="evidence" value="ECO:0007669"/>
    <property type="project" value="InterPro"/>
</dbReference>
<keyword evidence="3" id="KW-0520">NAD</keyword>
<evidence type="ECO:0000256" key="4">
    <source>
        <dbReference type="RuleBase" id="RU003719"/>
    </source>
</evidence>
<dbReference type="PANTHER" id="PTHR42789">
    <property type="entry name" value="D-ISOMER SPECIFIC 2-HYDROXYACID DEHYDROGENASE FAMILY PROTEIN (AFU_ORTHOLOGUE AFUA_6G10090)"/>
    <property type="match status" value="1"/>
</dbReference>
<dbReference type="InterPro" id="IPR036291">
    <property type="entry name" value="NAD(P)-bd_dom_sf"/>
</dbReference>
<dbReference type="AlphaFoldDB" id="A0A3D9JQW7"/>
<keyword evidence="2 4" id="KW-0560">Oxidoreductase</keyword>
<protein>
    <submittedName>
        <fullName evidence="7">D-3-phosphoglycerate dehydrogenase</fullName>
    </submittedName>
</protein>
<dbReference type="FunFam" id="3.40.50.720:FF:000203">
    <property type="entry name" value="D-3-phosphoglycerate dehydrogenase (SerA)"/>
    <property type="match status" value="1"/>
</dbReference>
<dbReference type="SUPFAM" id="SSF51735">
    <property type="entry name" value="NAD(P)-binding Rossmann-fold domains"/>
    <property type="match status" value="1"/>
</dbReference>
<name>A0A3D9JQW7_9BACL</name>
<gene>
    <name evidence="7" type="ORF">DFP98_112152</name>
</gene>
<dbReference type="PROSITE" id="PS00671">
    <property type="entry name" value="D_2_HYDROXYACID_DH_3"/>
    <property type="match status" value="1"/>
</dbReference>
<feature type="domain" description="D-isomer specific 2-hydroxyacid dehydrogenase NAD-binding" evidence="6">
    <location>
        <begin position="112"/>
        <end position="285"/>
    </location>
</feature>
<evidence type="ECO:0000256" key="3">
    <source>
        <dbReference type="ARBA" id="ARBA00023027"/>
    </source>
</evidence>
<dbReference type="InterPro" id="IPR006139">
    <property type="entry name" value="D-isomer_2_OHA_DH_cat_dom"/>
</dbReference>
<sequence length="307" mass="33786">MSKVVVTPRSFAAHSDEPMQILLRNGCEVSLNPYGRIMTKSELVSMIGDADAIIVGVDPLDREVLERAERLRVISKYGVGTDNIDLRYAEERGIAVTVTPGSNTDAVADFTIALMLASARKLNEIDKACRQRNWSKRTTVDMHKQTLGLIGLGQIGKAVARRAAGFDMRILSFDRFRDEAYAAQHGIVYTESMDEVLKEADFISLHLPLTDDTRHLIGRAQFALMKETAVVVNTARGGLIDEEALFEALHTGRIWGAGIDVFEEEPPRNTSLLELDNLVIGSHCAASTVSAIDNMGILASQNLIRYL</sequence>
<dbReference type="EMBL" id="QRDZ01000012">
    <property type="protein sequence ID" value="RED76434.1"/>
    <property type="molecule type" value="Genomic_DNA"/>
</dbReference>
<evidence type="ECO:0000313" key="7">
    <source>
        <dbReference type="EMBL" id="RED76434.1"/>
    </source>
</evidence>
<dbReference type="Pfam" id="PF02826">
    <property type="entry name" value="2-Hacid_dh_C"/>
    <property type="match status" value="1"/>
</dbReference>
<dbReference type="SUPFAM" id="SSF52283">
    <property type="entry name" value="Formate/glycerate dehydrogenase catalytic domain-like"/>
    <property type="match status" value="1"/>
</dbReference>
<accession>A0A3D9JQW7</accession>
<dbReference type="Proteomes" id="UP000256977">
    <property type="component" value="Unassembled WGS sequence"/>
</dbReference>
<evidence type="ECO:0000256" key="2">
    <source>
        <dbReference type="ARBA" id="ARBA00023002"/>
    </source>
</evidence>
<evidence type="ECO:0000256" key="1">
    <source>
        <dbReference type="ARBA" id="ARBA00005854"/>
    </source>
</evidence>
<dbReference type="Gene3D" id="3.40.50.720">
    <property type="entry name" value="NAD(P)-binding Rossmann-like Domain"/>
    <property type="match status" value="2"/>
</dbReference>
<proteinExistence type="inferred from homology"/>
<feature type="domain" description="D-isomer specific 2-hydroxyacid dehydrogenase catalytic" evidence="5">
    <location>
        <begin position="15"/>
        <end position="307"/>
    </location>
</feature>
<dbReference type="InterPro" id="IPR029753">
    <property type="entry name" value="D-isomer_DH_CS"/>
</dbReference>
<evidence type="ECO:0000259" key="5">
    <source>
        <dbReference type="Pfam" id="PF00389"/>
    </source>
</evidence>
<evidence type="ECO:0000313" key="8">
    <source>
        <dbReference type="Proteomes" id="UP000256977"/>
    </source>
</evidence>
<reference evidence="7 8" key="1">
    <citation type="submission" date="2018-07" db="EMBL/GenBank/DDBJ databases">
        <title>Genomic Encyclopedia of Type Strains, Phase III (KMG-III): the genomes of soil and plant-associated and newly described type strains.</title>
        <authorList>
            <person name="Whitman W."/>
        </authorList>
    </citation>
    <scope>NUCLEOTIDE SEQUENCE [LARGE SCALE GENOMIC DNA]</scope>
    <source>
        <strain evidence="7 8">CECT 7287</strain>
    </source>
</reference>
<dbReference type="GO" id="GO:0051287">
    <property type="term" value="F:NAD binding"/>
    <property type="evidence" value="ECO:0007669"/>
    <property type="project" value="InterPro"/>
</dbReference>
<evidence type="ECO:0000259" key="6">
    <source>
        <dbReference type="Pfam" id="PF02826"/>
    </source>
</evidence>
<keyword evidence="8" id="KW-1185">Reference proteome</keyword>
<dbReference type="InterPro" id="IPR006140">
    <property type="entry name" value="D-isomer_DH_NAD-bd"/>
</dbReference>
<dbReference type="PANTHER" id="PTHR42789:SF1">
    <property type="entry name" value="D-ISOMER SPECIFIC 2-HYDROXYACID DEHYDROGENASE FAMILY PROTEIN (AFU_ORTHOLOGUE AFUA_6G10090)"/>
    <property type="match status" value="1"/>
</dbReference>
<dbReference type="PROSITE" id="PS00670">
    <property type="entry name" value="D_2_HYDROXYACID_DH_2"/>
    <property type="match status" value="1"/>
</dbReference>
<comment type="caution">
    <text evidence="7">The sequence shown here is derived from an EMBL/GenBank/DDBJ whole genome shotgun (WGS) entry which is preliminary data.</text>
</comment>
<dbReference type="Pfam" id="PF00389">
    <property type="entry name" value="2-Hacid_dh"/>
    <property type="match status" value="1"/>
</dbReference>
<dbReference type="InterPro" id="IPR050857">
    <property type="entry name" value="D-2-hydroxyacid_DH"/>
</dbReference>
<comment type="similarity">
    <text evidence="1 4">Belongs to the D-isomer specific 2-hydroxyacid dehydrogenase family.</text>
</comment>